<dbReference type="Proteomes" id="UP000281553">
    <property type="component" value="Unassembled WGS sequence"/>
</dbReference>
<name>A0A3P7L0K3_DIBLA</name>
<accession>A0A3P7L0K3</accession>
<proteinExistence type="predicted"/>
<sequence>MLQLSDQMDILKIRQRVPLGDNKRVVNVTVPKYRALLCEGNLFQLLQEQFCYYDEMEPTKSKEIEIATTIFATDEDTKEGQLVVLFFLHRKLDVREDAVETFLEREQLLKFCLRTCFTFDGKIYKQVNGTPMCSPISGLIAEAVLQRLESLVSQHHRPKFWERYVDDTFVVIERAQVLTFAVCTHHVP</sequence>
<protein>
    <recommendedName>
        <fullName evidence="3">Reverse transcriptase domain-containing protein</fullName>
    </recommendedName>
</protein>
<dbReference type="OrthoDB" id="6243109at2759"/>
<gene>
    <name evidence="1" type="ORF">DILT_LOCUS6035</name>
</gene>
<dbReference type="PANTHER" id="PTHR21301:SF10">
    <property type="entry name" value="REVERSE TRANSCRIPTASE DOMAIN-CONTAINING PROTEIN"/>
    <property type="match status" value="1"/>
</dbReference>
<keyword evidence="2" id="KW-1185">Reference proteome</keyword>
<evidence type="ECO:0008006" key="3">
    <source>
        <dbReference type="Google" id="ProtNLM"/>
    </source>
</evidence>
<dbReference type="EMBL" id="UYRU01048656">
    <property type="protein sequence ID" value="VDN10204.1"/>
    <property type="molecule type" value="Genomic_DNA"/>
</dbReference>
<organism evidence="1 2">
    <name type="scientific">Dibothriocephalus latus</name>
    <name type="common">Fish tapeworm</name>
    <name type="synonym">Diphyllobothrium latum</name>
    <dbReference type="NCBI Taxonomy" id="60516"/>
    <lineage>
        <taxon>Eukaryota</taxon>
        <taxon>Metazoa</taxon>
        <taxon>Spiralia</taxon>
        <taxon>Lophotrochozoa</taxon>
        <taxon>Platyhelminthes</taxon>
        <taxon>Cestoda</taxon>
        <taxon>Eucestoda</taxon>
        <taxon>Diphyllobothriidea</taxon>
        <taxon>Diphyllobothriidae</taxon>
        <taxon>Dibothriocephalus</taxon>
    </lineage>
</organism>
<evidence type="ECO:0000313" key="1">
    <source>
        <dbReference type="EMBL" id="VDN10204.1"/>
    </source>
</evidence>
<evidence type="ECO:0000313" key="2">
    <source>
        <dbReference type="Proteomes" id="UP000281553"/>
    </source>
</evidence>
<dbReference type="PANTHER" id="PTHR21301">
    <property type="entry name" value="REVERSE TRANSCRIPTASE"/>
    <property type="match status" value="1"/>
</dbReference>
<reference evidence="1 2" key="1">
    <citation type="submission" date="2018-11" db="EMBL/GenBank/DDBJ databases">
        <authorList>
            <consortium name="Pathogen Informatics"/>
        </authorList>
    </citation>
    <scope>NUCLEOTIDE SEQUENCE [LARGE SCALE GENOMIC DNA]</scope>
</reference>
<dbReference type="AlphaFoldDB" id="A0A3P7L0K3"/>